<dbReference type="InterPro" id="IPR020599">
    <property type="entry name" value="Transl_elong_fac_P/YeiP"/>
</dbReference>
<dbReference type="NCBIfam" id="NF001810">
    <property type="entry name" value="PRK00529.1"/>
    <property type="match status" value="1"/>
</dbReference>
<dbReference type="GO" id="GO:0005829">
    <property type="term" value="C:cytosol"/>
    <property type="evidence" value="ECO:0007669"/>
    <property type="project" value="UniProtKB-ARBA"/>
</dbReference>
<dbReference type="GO" id="GO:0043043">
    <property type="term" value="P:peptide biosynthetic process"/>
    <property type="evidence" value="ECO:0007669"/>
    <property type="project" value="InterPro"/>
</dbReference>
<dbReference type="CDD" id="cd05794">
    <property type="entry name" value="S1_EF-P_repeat_2"/>
    <property type="match status" value="1"/>
</dbReference>
<dbReference type="InterPro" id="IPR015365">
    <property type="entry name" value="Elong-fact-P_C"/>
</dbReference>
<evidence type="ECO:0000256" key="6">
    <source>
        <dbReference type="ARBA" id="ARBA00022917"/>
    </source>
</evidence>
<evidence type="ECO:0000256" key="5">
    <source>
        <dbReference type="ARBA" id="ARBA00022768"/>
    </source>
</evidence>
<keyword evidence="4 7" id="KW-0963">Cytoplasm</keyword>
<dbReference type="InterPro" id="IPR012340">
    <property type="entry name" value="NA-bd_OB-fold"/>
</dbReference>
<organism evidence="13 14">
    <name type="scientific">Novacetimonas pomaceti</name>
    <dbReference type="NCBI Taxonomy" id="2021998"/>
    <lineage>
        <taxon>Bacteria</taxon>
        <taxon>Pseudomonadati</taxon>
        <taxon>Pseudomonadota</taxon>
        <taxon>Alphaproteobacteria</taxon>
        <taxon>Acetobacterales</taxon>
        <taxon>Acetobacteraceae</taxon>
        <taxon>Novacetimonas</taxon>
    </lineage>
</organism>
<dbReference type="UniPathway" id="UPA00345"/>
<evidence type="ECO:0000259" key="10">
    <source>
        <dbReference type="SMART" id="SM00841"/>
    </source>
</evidence>
<dbReference type="InterPro" id="IPR011768">
    <property type="entry name" value="Transl_elongation_fac_P"/>
</dbReference>
<dbReference type="Pfam" id="PF08207">
    <property type="entry name" value="EFP_N"/>
    <property type="match status" value="1"/>
</dbReference>
<evidence type="ECO:0000313" key="13">
    <source>
        <dbReference type="EMBL" id="PYD76174.1"/>
    </source>
</evidence>
<dbReference type="Proteomes" id="UP000247609">
    <property type="component" value="Unassembled WGS sequence"/>
</dbReference>
<dbReference type="InterPro" id="IPR008991">
    <property type="entry name" value="Translation_prot_SH3-like_sf"/>
</dbReference>
<dbReference type="Gene3D" id="2.40.50.140">
    <property type="entry name" value="Nucleic acid-binding proteins"/>
    <property type="match status" value="2"/>
</dbReference>
<evidence type="ECO:0000256" key="7">
    <source>
        <dbReference type="HAMAP-Rule" id="MF_00141"/>
    </source>
</evidence>
<evidence type="ECO:0000256" key="4">
    <source>
        <dbReference type="ARBA" id="ARBA00022490"/>
    </source>
</evidence>
<evidence type="ECO:0000256" key="9">
    <source>
        <dbReference type="RuleBase" id="RU004389"/>
    </source>
</evidence>
<dbReference type="InterPro" id="IPR013185">
    <property type="entry name" value="Transl_elong_KOW-like"/>
</dbReference>
<protein>
    <recommendedName>
        <fullName evidence="7 8">Elongation factor P</fullName>
        <shortName evidence="7">EF-P</shortName>
    </recommendedName>
</protein>
<dbReference type="NCBIfam" id="TIGR00038">
    <property type="entry name" value="efp"/>
    <property type="match status" value="1"/>
</dbReference>
<dbReference type="AlphaFoldDB" id="A0A318QE72"/>
<dbReference type="FunFam" id="2.40.50.140:FF:000004">
    <property type="entry name" value="Elongation factor P"/>
    <property type="match status" value="1"/>
</dbReference>
<dbReference type="GO" id="GO:0003746">
    <property type="term" value="F:translation elongation factor activity"/>
    <property type="evidence" value="ECO:0007669"/>
    <property type="project" value="UniProtKB-UniRule"/>
</dbReference>
<comment type="function">
    <text evidence="7">Involved in peptide bond synthesis. Stimulates efficient translation and peptide-bond synthesis on native or reconstituted 70S ribosomes in vitro. Probably functions indirectly by altering the affinity of the ribosome for aminoacyl-tRNA, thus increasing their reactivity as acceptors for peptidyl transferase.</text>
</comment>
<dbReference type="FunFam" id="2.30.30.30:FF:000003">
    <property type="entry name" value="Elongation factor P"/>
    <property type="match status" value="1"/>
</dbReference>
<dbReference type="InterPro" id="IPR001059">
    <property type="entry name" value="Transl_elong_P/YeiP_cen"/>
</dbReference>
<reference evidence="12 15" key="2">
    <citation type="submission" date="2018-02" db="EMBL/GenBank/DDBJ databases">
        <authorList>
            <person name="Skraban J."/>
            <person name="Trcek J."/>
        </authorList>
    </citation>
    <scope>NUCLEOTIDE SEQUENCE [LARGE SCALE GENOMIC DNA]</scope>
    <source>
        <strain evidence="12 15">AV446</strain>
    </source>
</reference>
<dbReference type="Gene3D" id="2.30.30.30">
    <property type="match status" value="1"/>
</dbReference>
<evidence type="ECO:0000256" key="8">
    <source>
        <dbReference type="NCBIfam" id="TIGR00038"/>
    </source>
</evidence>
<comment type="pathway">
    <text evidence="2 7">Protein biosynthesis; polypeptide chain elongation.</text>
</comment>
<evidence type="ECO:0000313" key="12">
    <source>
        <dbReference type="EMBL" id="PYD47060.1"/>
    </source>
</evidence>
<dbReference type="PANTHER" id="PTHR30053">
    <property type="entry name" value="ELONGATION FACTOR P"/>
    <property type="match status" value="1"/>
</dbReference>
<feature type="domain" description="Translation elongation factor P/YeiP central" evidence="11">
    <location>
        <begin position="68"/>
        <end position="122"/>
    </location>
</feature>
<dbReference type="EMBL" id="PRCW01000100">
    <property type="protein sequence ID" value="PYD47060.1"/>
    <property type="molecule type" value="Genomic_DNA"/>
</dbReference>
<dbReference type="EMBL" id="NOXG01000003">
    <property type="protein sequence ID" value="PYD76174.1"/>
    <property type="molecule type" value="Genomic_DNA"/>
</dbReference>
<keyword evidence="5 7" id="KW-0251">Elongation factor</keyword>
<comment type="caution">
    <text evidence="13">The sequence shown here is derived from an EMBL/GenBank/DDBJ whole genome shotgun (WGS) entry which is preliminary data.</text>
</comment>
<dbReference type="Proteomes" id="UP000248116">
    <property type="component" value="Unassembled WGS sequence"/>
</dbReference>
<proteinExistence type="inferred from homology"/>
<comment type="similarity">
    <text evidence="3 7 9">Belongs to the elongation factor P family.</text>
</comment>
<dbReference type="SMART" id="SM01185">
    <property type="entry name" value="EFP"/>
    <property type="match status" value="1"/>
</dbReference>
<dbReference type="InterPro" id="IPR014722">
    <property type="entry name" value="Rib_uL2_dom2"/>
</dbReference>
<evidence type="ECO:0000256" key="1">
    <source>
        <dbReference type="ARBA" id="ARBA00004496"/>
    </source>
</evidence>
<evidence type="ECO:0000313" key="14">
    <source>
        <dbReference type="Proteomes" id="UP000247609"/>
    </source>
</evidence>
<dbReference type="PANTHER" id="PTHR30053:SF14">
    <property type="entry name" value="TRANSLATION ELONGATION FACTOR KOW-LIKE DOMAIN-CONTAINING PROTEIN"/>
    <property type="match status" value="1"/>
</dbReference>
<dbReference type="SUPFAM" id="SSF50249">
    <property type="entry name" value="Nucleic acid-binding proteins"/>
    <property type="match status" value="2"/>
</dbReference>
<dbReference type="Pfam" id="PF01132">
    <property type="entry name" value="EFP"/>
    <property type="match status" value="1"/>
</dbReference>
<name>A0A318QE72_9PROT</name>
<keyword evidence="6 7" id="KW-0648">Protein biosynthesis</keyword>
<accession>A0A318QE72</accession>
<keyword evidence="15" id="KW-1185">Reference proteome</keyword>
<evidence type="ECO:0000256" key="2">
    <source>
        <dbReference type="ARBA" id="ARBA00004815"/>
    </source>
</evidence>
<evidence type="ECO:0000256" key="3">
    <source>
        <dbReference type="ARBA" id="ARBA00009479"/>
    </source>
</evidence>
<reference evidence="13 14" key="1">
    <citation type="submission" date="2017-07" db="EMBL/GenBank/DDBJ databases">
        <title>A draft genome sequence of Komagataeibacter sp. T5K1.</title>
        <authorList>
            <person name="Skraban J."/>
            <person name="Cleenwerck I."/>
            <person name="Vandamme P."/>
            <person name="Trcek J."/>
        </authorList>
    </citation>
    <scope>NUCLEOTIDE SEQUENCE [LARGE SCALE GENOMIC DNA]</scope>
    <source>
        <strain evidence="13 14">T5K1</strain>
    </source>
</reference>
<dbReference type="FunFam" id="2.40.50.140:FF:000009">
    <property type="entry name" value="Elongation factor P"/>
    <property type="match status" value="1"/>
</dbReference>
<dbReference type="PROSITE" id="PS01275">
    <property type="entry name" value="EFP"/>
    <property type="match status" value="1"/>
</dbReference>
<dbReference type="Pfam" id="PF09285">
    <property type="entry name" value="Elong-fact-P_C"/>
    <property type="match status" value="1"/>
</dbReference>
<gene>
    <name evidence="7 13" type="primary">efp</name>
    <name evidence="12" type="ORF">C3920_12115</name>
    <name evidence="13" type="ORF">CFR71_04740</name>
</gene>
<dbReference type="CDD" id="cd04470">
    <property type="entry name" value="S1_EF-P_repeat_1"/>
    <property type="match status" value="1"/>
</dbReference>
<dbReference type="PIRSF" id="PIRSF005901">
    <property type="entry name" value="EF-P"/>
    <property type="match status" value="1"/>
</dbReference>
<evidence type="ECO:0000259" key="11">
    <source>
        <dbReference type="SMART" id="SM01185"/>
    </source>
</evidence>
<dbReference type="InterPro" id="IPR013852">
    <property type="entry name" value="Transl_elong_P/YeiP_CS"/>
</dbReference>
<feature type="domain" description="Elongation factor P C-terminal" evidence="10">
    <location>
        <begin position="130"/>
        <end position="185"/>
    </location>
</feature>
<dbReference type="RefSeq" id="WP_110527864.1">
    <property type="nucleotide sequence ID" value="NZ_JAHRDT010000047.1"/>
</dbReference>
<evidence type="ECO:0000313" key="15">
    <source>
        <dbReference type="Proteomes" id="UP000248116"/>
    </source>
</evidence>
<dbReference type="SUPFAM" id="SSF50104">
    <property type="entry name" value="Translation proteins SH3-like domain"/>
    <property type="match status" value="1"/>
</dbReference>
<dbReference type="HAMAP" id="MF_00141">
    <property type="entry name" value="EF_P"/>
    <property type="match status" value="1"/>
</dbReference>
<dbReference type="SMART" id="SM00841">
    <property type="entry name" value="Elong-fact-P_C"/>
    <property type="match status" value="1"/>
</dbReference>
<comment type="subcellular location">
    <subcellularLocation>
        <location evidence="1 7">Cytoplasm</location>
    </subcellularLocation>
</comment>
<sequence length="188" mass="20954">MKQQANLIRAGQVIEHDGRRWTVLKQQIITPGKGGAFIQVEMRDLKTGNKTNERWRTADTVERLMTEEKEYTYSYMDGDNIVLMDPETFEQLLLPLDLLGDQAPFLQDNMTLVLNLVEGDPVGVVLPSQVTLEVVEADPVVKGQTASSSYKPARLSNGVKTMVPPFIEAGESIVVRTEDGSYVERAKS</sequence>